<feature type="compositionally biased region" description="Basic and acidic residues" evidence="1">
    <location>
        <begin position="238"/>
        <end position="271"/>
    </location>
</feature>
<dbReference type="Pfam" id="PF07891">
    <property type="entry name" value="DUF1666"/>
    <property type="match status" value="1"/>
</dbReference>
<feature type="region of interest" description="Disordered" evidence="1">
    <location>
        <begin position="74"/>
        <end position="152"/>
    </location>
</feature>
<reference evidence="2" key="1">
    <citation type="submission" date="2018-02" db="EMBL/GenBank/DDBJ databases">
        <authorList>
            <person name="Cohen D.B."/>
            <person name="Kent A.D."/>
        </authorList>
    </citation>
    <scope>NUCLEOTIDE SEQUENCE</scope>
</reference>
<dbReference type="AlphaFoldDB" id="A0A2N9J9G4"/>
<dbReference type="PANTHER" id="PTHR46741:SF2">
    <property type="entry name" value="RIBOSOMAL PROTEIN L34AE"/>
    <property type="match status" value="1"/>
</dbReference>
<feature type="compositionally biased region" description="Basic and acidic residues" evidence="1">
    <location>
        <begin position="114"/>
        <end position="134"/>
    </location>
</feature>
<dbReference type="EMBL" id="OIVN01006443">
    <property type="protein sequence ID" value="SPD33224.1"/>
    <property type="molecule type" value="Genomic_DNA"/>
</dbReference>
<evidence type="ECO:0008006" key="3">
    <source>
        <dbReference type="Google" id="ProtNLM"/>
    </source>
</evidence>
<organism evidence="2">
    <name type="scientific">Fagus sylvatica</name>
    <name type="common">Beechnut</name>
    <dbReference type="NCBI Taxonomy" id="28930"/>
    <lineage>
        <taxon>Eukaryota</taxon>
        <taxon>Viridiplantae</taxon>
        <taxon>Streptophyta</taxon>
        <taxon>Embryophyta</taxon>
        <taxon>Tracheophyta</taxon>
        <taxon>Spermatophyta</taxon>
        <taxon>Magnoliopsida</taxon>
        <taxon>eudicotyledons</taxon>
        <taxon>Gunneridae</taxon>
        <taxon>Pentapetalae</taxon>
        <taxon>rosids</taxon>
        <taxon>fabids</taxon>
        <taxon>Fagales</taxon>
        <taxon>Fagaceae</taxon>
        <taxon>Fagus</taxon>
    </lineage>
</organism>
<proteinExistence type="predicted"/>
<sequence length="666" mass="77055">MPKFEFKFRFPTYEEISESNKGNGGDSFSLDNSTPSTSTNKYEFLSGKSFSHFLEETEAASFTVKELYAVSDDNSIGNSATHDYSFFSEGDSHSMRQNSVEEDVHEEVSENSEVSERLEATESAEDAHSEKEQLGESENEFPGEEHVSGEDNFLSEKDFIVSDFDLDSVISSSIMDQLVDLSSDGFLSYKDFEGTSDGGNVEDLDLEDIDLQNLSAGYEPEDFDGEDSDIMEELRKLEESDMKNSDTLNSEKCDEDVFHDKSNSKDEKSLDGKPNSKNLSEWDSEDSNGLETLWEHQELIEQLKMELKKVRATGLPTILEDSECPKIIEDLKPWKIDEKFQHSDRMSELHKFYKSYRERMRKFDILNYQKMYAIGFLESKDPLQSFSIRKSSAPAIKSILSLSFRLSKRKKSELDPMTKFVTELHSDLEVVYVGQMCLSWEILHWQYEKALELWESDPYGLVYNEVAGEFQQFQVILQRFIENELFQGPRVENYVKNRCVMRNFLQVPVIRGDKRKEKVGKDDSAITIDMLIEDLEGSMRTIWKFIHADKDTMIPMGRKEAQVELQNPADSVLLMELRTDLQKKEKKLKEIFRSGNCIIKKFQKHQEEGIDHHYFFSQVDMKLVSRVLNMSRITTDQLVWCHGKLSQISFVNRKMHVEPSFLLFPC</sequence>
<feature type="region of interest" description="Disordered" evidence="1">
    <location>
        <begin position="238"/>
        <end position="285"/>
    </location>
</feature>
<evidence type="ECO:0000256" key="1">
    <source>
        <dbReference type="SAM" id="MobiDB-lite"/>
    </source>
</evidence>
<accession>A0A2N9J9G4</accession>
<protein>
    <recommendedName>
        <fullName evidence="3">Ribosomal protein L34Ae</fullName>
    </recommendedName>
</protein>
<feature type="compositionally biased region" description="Basic and acidic residues" evidence="1">
    <location>
        <begin position="143"/>
        <end position="152"/>
    </location>
</feature>
<name>A0A2N9J9G4_FAGSY</name>
<evidence type="ECO:0000313" key="2">
    <source>
        <dbReference type="EMBL" id="SPD33224.1"/>
    </source>
</evidence>
<dbReference type="PANTHER" id="PTHR46741">
    <property type="entry name" value="OS09G0413600 PROTEIN"/>
    <property type="match status" value="1"/>
</dbReference>
<feature type="region of interest" description="Disordered" evidence="1">
    <location>
        <begin position="16"/>
        <end position="37"/>
    </location>
</feature>
<dbReference type="InterPro" id="IPR012870">
    <property type="entry name" value="DUF1666"/>
</dbReference>
<gene>
    <name evidence="2" type="ORF">FSB_LOCUS61106</name>
</gene>